<keyword evidence="3" id="KW-1185">Reference proteome</keyword>
<evidence type="ECO:0000256" key="1">
    <source>
        <dbReference type="SAM" id="MobiDB-lite"/>
    </source>
</evidence>
<evidence type="ECO:0000313" key="3">
    <source>
        <dbReference type="Proteomes" id="UP000595437"/>
    </source>
</evidence>
<sequence>MESSKPKKPEAPSKKDTPNFHESTSFMDAIFSSMGQAEVPRKKKRRLSDKDESTSPKQAKPEAEVKRRAKKHHKRRLL</sequence>
<dbReference type="AlphaFoldDB" id="A0A7T8GSN9"/>
<feature type="compositionally biased region" description="Basic and acidic residues" evidence="1">
    <location>
        <begin position="48"/>
        <end position="66"/>
    </location>
</feature>
<name>A0A7T8GSN9_CALRO</name>
<organism evidence="2 3">
    <name type="scientific">Caligus rogercresseyi</name>
    <name type="common">Sea louse</name>
    <dbReference type="NCBI Taxonomy" id="217165"/>
    <lineage>
        <taxon>Eukaryota</taxon>
        <taxon>Metazoa</taxon>
        <taxon>Ecdysozoa</taxon>
        <taxon>Arthropoda</taxon>
        <taxon>Crustacea</taxon>
        <taxon>Multicrustacea</taxon>
        <taxon>Hexanauplia</taxon>
        <taxon>Copepoda</taxon>
        <taxon>Siphonostomatoida</taxon>
        <taxon>Caligidae</taxon>
        <taxon>Caligus</taxon>
    </lineage>
</organism>
<evidence type="ECO:0000313" key="2">
    <source>
        <dbReference type="EMBL" id="QQP37083.1"/>
    </source>
</evidence>
<accession>A0A7T8GSN9</accession>
<proteinExistence type="predicted"/>
<gene>
    <name evidence="2" type="ORF">FKW44_022393</name>
</gene>
<reference evidence="3" key="1">
    <citation type="submission" date="2021-01" db="EMBL/GenBank/DDBJ databases">
        <title>Caligus Genome Assembly.</title>
        <authorList>
            <person name="Gallardo-Escarate C."/>
        </authorList>
    </citation>
    <scope>NUCLEOTIDE SEQUENCE [LARGE SCALE GENOMIC DNA]</scope>
</reference>
<feature type="non-terminal residue" evidence="2">
    <location>
        <position position="78"/>
    </location>
</feature>
<feature type="region of interest" description="Disordered" evidence="1">
    <location>
        <begin position="1"/>
        <end position="78"/>
    </location>
</feature>
<protein>
    <submittedName>
        <fullName evidence="2">Uncharacterized protein</fullName>
    </submittedName>
</protein>
<feature type="compositionally biased region" description="Basic residues" evidence="1">
    <location>
        <begin position="67"/>
        <end position="78"/>
    </location>
</feature>
<dbReference type="EMBL" id="CP045905">
    <property type="protein sequence ID" value="QQP37083.1"/>
    <property type="molecule type" value="Genomic_DNA"/>
</dbReference>
<dbReference type="Proteomes" id="UP000595437">
    <property type="component" value="Chromosome 16"/>
</dbReference>
<feature type="compositionally biased region" description="Basic and acidic residues" evidence="1">
    <location>
        <begin position="1"/>
        <end position="19"/>
    </location>
</feature>